<dbReference type="Gene3D" id="3.60.15.10">
    <property type="entry name" value="Ribonuclease Z/Hydroxyacylglutathione hydrolase-like"/>
    <property type="match status" value="1"/>
</dbReference>
<evidence type="ECO:0000313" key="3">
    <source>
        <dbReference type="EMBL" id="TCQ07051.1"/>
    </source>
</evidence>
<sequence>MKELKDMVYWVGAKDWEVRHFHGFELSTHRGSTYNAYLIKDEKTVLIDTVWEPLTEAFLQRLKEVTDISKIDYIVINHAEPDHSGALPGIMEYCPNATIYASRNGKGSIERHYHKQWDINIVKTGDKINIGENNLIFVEASMLHWPDSMFTYLTGKNILFSNDAFGQHFASSEIFDDEVDETEVYQESIKYFANILTPFSKLVMQKIDELKSFNLPIEMIAPSHGIIWRKHPVRIVEKYYEWASGKSENSVVIFYNSMWGATKKMAEYIGKGLDEVGISYKIYNTATTDKNDLLTEIFKSKGIICGSSTVNNGILSSLAPVLEEMIGLKFISKVGATFGSYGWSGESTKVLEELLTKAKVKIIQDSFKVKYVPNKDELEECIDFGKSFGKKLQEN</sequence>
<dbReference type="Pfam" id="PF00258">
    <property type="entry name" value="Flavodoxin_1"/>
    <property type="match status" value="1"/>
</dbReference>
<dbReference type="OrthoDB" id="9807946at2"/>
<dbReference type="GO" id="GO:0016651">
    <property type="term" value="F:oxidoreductase activity, acting on NAD(P)H"/>
    <property type="evidence" value="ECO:0007669"/>
    <property type="project" value="UniProtKB-ARBA"/>
</dbReference>
<dbReference type="EMBL" id="SLYC01000002">
    <property type="protein sequence ID" value="TCQ07051.1"/>
    <property type="molecule type" value="Genomic_DNA"/>
</dbReference>
<dbReference type="PANTHER" id="PTHR43717:SF1">
    <property type="entry name" value="ANAEROBIC NITRIC OXIDE REDUCTASE FLAVORUBREDOXIN"/>
    <property type="match status" value="1"/>
</dbReference>
<keyword evidence="4" id="KW-1185">Reference proteome</keyword>
<reference evidence="3 4" key="1">
    <citation type="submission" date="2019-03" db="EMBL/GenBank/DDBJ databases">
        <title>Genomic Encyclopedia of Type Strains, Phase IV (KMG-IV): sequencing the most valuable type-strain genomes for metagenomic binning, comparative biology and taxonomic classification.</title>
        <authorList>
            <person name="Goeker M."/>
        </authorList>
    </citation>
    <scope>NUCLEOTIDE SEQUENCE [LARGE SCALE GENOMIC DNA]</scope>
    <source>
        <strain evidence="3 4">DSM 100013</strain>
    </source>
</reference>
<dbReference type="GO" id="GO:0010181">
    <property type="term" value="F:FMN binding"/>
    <property type="evidence" value="ECO:0007669"/>
    <property type="project" value="InterPro"/>
</dbReference>
<dbReference type="RefSeq" id="WP_132847398.1">
    <property type="nucleotide sequence ID" value="NZ_CP058648.1"/>
</dbReference>
<dbReference type="InterPro" id="IPR029039">
    <property type="entry name" value="Flavoprotein-like_sf"/>
</dbReference>
<dbReference type="Gene3D" id="3.40.50.360">
    <property type="match status" value="1"/>
</dbReference>
<dbReference type="InterPro" id="IPR045761">
    <property type="entry name" value="ODP_dom"/>
</dbReference>
<dbReference type="Proteomes" id="UP000295504">
    <property type="component" value="Unassembled WGS sequence"/>
</dbReference>
<dbReference type="AlphaFoldDB" id="A0A4R2TTF2"/>
<accession>A0A4R2TTF2</accession>
<evidence type="ECO:0000256" key="1">
    <source>
        <dbReference type="ARBA" id="ARBA00007121"/>
    </source>
</evidence>
<evidence type="ECO:0000313" key="4">
    <source>
        <dbReference type="Proteomes" id="UP000295504"/>
    </source>
</evidence>
<dbReference type="CDD" id="cd07709">
    <property type="entry name" value="flavodiiron_proteins_MBL-fold"/>
    <property type="match status" value="1"/>
</dbReference>
<dbReference type="InterPro" id="IPR001226">
    <property type="entry name" value="Flavodoxin_CS"/>
</dbReference>
<dbReference type="InterPro" id="IPR008254">
    <property type="entry name" value="Flavodoxin/NO_synth"/>
</dbReference>
<dbReference type="InterPro" id="IPR016440">
    <property type="entry name" value="Rubredoxin-O_OxRdtase"/>
</dbReference>
<dbReference type="PANTHER" id="PTHR43717">
    <property type="entry name" value="ANAEROBIC NITRIC OXIDE REDUCTASE FLAVORUBREDOXIN"/>
    <property type="match status" value="1"/>
</dbReference>
<name>A0A4R2TTF2_9FIRM</name>
<comment type="similarity">
    <text evidence="1">In the N-terminal section; belongs to the zinc metallo-hydrolase group 3 family.</text>
</comment>
<evidence type="ECO:0000259" key="2">
    <source>
        <dbReference type="PROSITE" id="PS50902"/>
    </source>
</evidence>
<dbReference type="SUPFAM" id="SSF52218">
    <property type="entry name" value="Flavoproteins"/>
    <property type="match status" value="1"/>
</dbReference>
<dbReference type="InterPro" id="IPR036866">
    <property type="entry name" value="RibonucZ/Hydroxyglut_hydro"/>
</dbReference>
<dbReference type="PIRSF" id="PIRSF005243">
    <property type="entry name" value="ROO"/>
    <property type="match status" value="1"/>
</dbReference>
<feature type="domain" description="Flavodoxin-like" evidence="2">
    <location>
        <begin position="251"/>
        <end position="389"/>
    </location>
</feature>
<comment type="caution">
    <text evidence="3">The sequence shown here is derived from an EMBL/GenBank/DDBJ whole genome shotgun (WGS) entry which is preliminary data.</text>
</comment>
<protein>
    <submittedName>
        <fullName evidence="3">Flavorubredoxin</fullName>
    </submittedName>
</protein>
<dbReference type="SUPFAM" id="SSF56281">
    <property type="entry name" value="Metallo-hydrolase/oxidoreductase"/>
    <property type="match status" value="1"/>
</dbReference>
<dbReference type="PROSITE" id="PS50902">
    <property type="entry name" value="FLAVODOXIN_LIKE"/>
    <property type="match status" value="1"/>
</dbReference>
<dbReference type="PROSITE" id="PS00201">
    <property type="entry name" value="FLAVODOXIN"/>
    <property type="match status" value="1"/>
</dbReference>
<dbReference type="InterPro" id="IPR001279">
    <property type="entry name" value="Metallo-B-lactamas"/>
</dbReference>
<dbReference type="SMART" id="SM00849">
    <property type="entry name" value="Lactamase_B"/>
    <property type="match status" value="1"/>
</dbReference>
<dbReference type="Pfam" id="PF19583">
    <property type="entry name" value="ODP"/>
    <property type="match status" value="1"/>
</dbReference>
<dbReference type="GO" id="GO:0009055">
    <property type="term" value="F:electron transfer activity"/>
    <property type="evidence" value="ECO:0007669"/>
    <property type="project" value="InterPro"/>
</dbReference>
<organism evidence="3 4">
    <name type="scientific">Serpentinicella alkaliphila</name>
    <dbReference type="NCBI Taxonomy" id="1734049"/>
    <lineage>
        <taxon>Bacteria</taxon>
        <taxon>Bacillati</taxon>
        <taxon>Bacillota</taxon>
        <taxon>Clostridia</taxon>
        <taxon>Peptostreptococcales</taxon>
        <taxon>Natronincolaceae</taxon>
        <taxon>Serpentinicella</taxon>
    </lineage>
</organism>
<dbReference type="GO" id="GO:0046872">
    <property type="term" value="F:metal ion binding"/>
    <property type="evidence" value="ECO:0007669"/>
    <property type="project" value="InterPro"/>
</dbReference>
<proteinExistence type="inferred from homology"/>
<gene>
    <name evidence="3" type="ORF">EDD79_100247</name>
</gene>